<evidence type="ECO:0000256" key="4">
    <source>
        <dbReference type="ARBA" id="ARBA00023163"/>
    </source>
</evidence>
<keyword evidence="2" id="KW-0805">Transcription regulation</keyword>
<comment type="caution">
    <text evidence="5">The sequence shown here is derived from an EMBL/GenBank/DDBJ whole genome shotgun (WGS) entry which is preliminary data.</text>
</comment>
<dbReference type="InterPro" id="IPR036388">
    <property type="entry name" value="WH-like_DNA-bd_sf"/>
</dbReference>
<evidence type="ECO:0000256" key="2">
    <source>
        <dbReference type="ARBA" id="ARBA00023015"/>
    </source>
</evidence>
<gene>
    <name evidence="5" type="ORF">HMPREF0220_1298</name>
</gene>
<comment type="similarity">
    <text evidence="1">Belongs to the BlaI transcriptional regulatory family.</text>
</comment>
<dbReference type="InterPro" id="IPR005650">
    <property type="entry name" value="BlaI_family"/>
</dbReference>
<evidence type="ECO:0000256" key="3">
    <source>
        <dbReference type="ARBA" id="ARBA00023125"/>
    </source>
</evidence>
<dbReference type="GO" id="GO:0003677">
    <property type="term" value="F:DNA binding"/>
    <property type="evidence" value="ECO:0007669"/>
    <property type="project" value="UniProtKB-KW"/>
</dbReference>
<dbReference type="Proteomes" id="UP000003227">
    <property type="component" value="Unassembled WGS sequence"/>
</dbReference>
<sequence length="125" mass="14683">MIILKKIPKSELLVMNFIWDKGIDKIPAREVANYMENSHGWTKGTTGKVLSRLSDKGFLEFEKDGRNTIYTIKVKHEEYLKFETKDFLELIHKNSIHSFISSLGCENEMSDDDIKELEQWLKKMK</sequence>
<keyword evidence="4" id="KW-0804">Transcription</keyword>
<dbReference type="Gene3D" id="1.10.4040.10">
    <property type="entry name" value="Penicillinase repressor domain"/>
    <property type="match status" value="1"/>
</dbReference>
<evidence type="ECO:0000313" key="6">
    <source>
        <dbReference type="Proteomes" id="UP000003227"/>
    </source>
</evidence>
<accession>D5Q316</accession>
<evidence type="ECO:0000256" key="1">
    <source>
        <dbReference type="ARBA" id="ARBA00011046"/>
    </source>
</evidence>
<dbReference type="Pfam" id="PF03965">
    <property type="entry name" value="Penicillinase_R"/>
    <property type="match status" value="1"/>
</dbReference>
<dbReference type="SUPFAM" id="SSF46785">
    <property type="entry name" value="Winged helix' DNA-binding domain"/>
    <property type="match status" value="1"/>
</dbReference>
<organism evidence="5 6">
    <name type="scientific">Clostridioides difficile NAP08</name>
    <dbReference type="NCBI Taxonomy" id="525259"/>
    <lineage>
        <taxon>Bacteria</taxon>
        <taxon>Bacillati</taxon>
        <taxon>Bacillota</taxon>
        <taxon>Clostridia</taxon>
        <taxon>Peptostreptococcales</taxon>
        <taxon>Peptostreptococcaceae</taxon>
        <taxon>Clostridioides</taxon>
    </lineage>
</organism>
<keyword evidence="3" id="KW-0238">DNA-binding</keyword>
<dbReference type="AlphaFoldDB" id="D5Q316"/>
<dbReference type="RefSeq" id="WP_003423207.1">
    <property type="nucleotide sequence ID" value="NZ_GG770710.1"/>
</dbReference>
<dbReference type="InterPro" id="IPR036390">
    <property type="entry name" value="WH_DNA-bd_sf"/>
</dbReference>
<dbReference type="PIRSF" id="PIRSF019455">
    <property type="entry name" value="CopR_AtkY"/>
    <property type="match status" value="1"/>
</dbReference>
<evidence type="ECO:0000313" key="5">
    <source>
        <dbReference type="EMBL" id="EFH07689.1"/>
    </source>
</evidence>
<reference evidence="5 6" key="1">
    <citation type="submission" date="2010-05" db="EMBL/GenBank/DDBJ databases">
        <authorList>
            <person name="Qin X."/>
            <person name="Bachman B."/>
            <person name="Battles P."/>
            <person name="Bell A."/>
            <person name="Bess C."/>
            <person name="Bickham C."/>
            <person name="Chaboub L."/>
            <person name="Chen D."/>
            <person name="Coyle M."/>
            <person name="Deiros D.R."/>
            <person name="Dinh H."/>
            <person name="Forbes L."/>
            <person name="Fowler G."/>
            <person name="Francisco L."/>
            <person name="Fu Q."/>
            <person name="Gubbala S."/>
            <person name="Hale W."/>
            <person name="Han Y."/>
            <person name="Hemphill L."/>
            <person name="Highlander S.K."/>
            <person name="Hirani K."/>
            <person name="Hogues M."/>
            <person name="Jackson L."/>
            <person name="Jakkamsetti A."/>
            <person name="Javaid M."/>
            <person name="Jiang H."/>
            <person name="Korchina V."/>
            <person name="Kovar C."/>
            <person name="Lara F."/>
            <person name="Lee S."/>
            <person name="Mata R."/>
            <person name="Mathew T."/>
            <person name="Moen C."/>
            <person name="Morales K."/>
            <person name="Munidasa M."/>
            <person name="Nazareth L."/>
            <person name="Ngo R."/>
            <person name="Nguyen L."/>
            <person name="Okwuonu G."/>
            <person name="Ongeri F."/>
            <person name="Patil S."/>
            <person name="Petrosino J."/>
            <person name="Pham C."/>
            <person name="Pham P."/>
            <person name="Pu L.-L."/>
            <person name="Puazo M."/>
            <person name="Raj R."/>
            <person name="Reid J."/>
            <person name="Rouhana J."/>
            <person name="Saada N."/>
            <person name="Shang Y."/>
            <person name="Simmons D."/>
            <person name="Thornton R."/>
            <person name="Warren J."/>
            <person name="Weissenberger G."/>
            <person name="Zhang J."/>
            <person name="Zhang L."/>
            <person name="Zhou C."/>
            <person name="Zhu D."/>
            <person name="Muzny D."/>
            <person name="Worley K."/>
            <person name="Gibbs R."/>
        </authorList>
    </citation>
    <scope>NUCLEOTIDE SEQUENCE [LARGE SCALE GENOMIC DNA]</scope>
    <source>
        <strain evidence="5 6">NAP08</strain>
    </source>
</reference>
<dbReference type="Gene3D" id="1.10.10.10">
    <property type="entry name" value="Winged helix-like DNA-binding domain superfamily/Winged helix DNA-binding domain"/>
    <property type="match status" value="1"/>
</dbReference>
<dbReference type="GO" id="GO:0045892">
    <property type="term" value="P:negative regulation of DNA-templated transcription"/>
    <property type="evidence" value="ECO:0007669"/>
    <property type="project" value="InterPro"/>
</dbReference>
<protein>
    <submittedName>
        <fullName evidence="5">Transcriptional regulator, BlaI/MecI/CopY family</fullName>
    </submittedName>
</protein>
<proteinExistence type="inferred from homology"/>
<name>D5Q316_CLODI</name>
<dbReference type="EMBL" id="ADNX01000032">
    <property type="protein sequence ID" value="EFH07689.1"/>
    <property type="molecule type" value="Genomic_DNA"/>
</dbReference>
<dbReference type="HOGENOM" id="CLU_119090_2_3_9"/>